<organism evidence="3 4">
    <name type="scientific">Lasallia pustulata</name>
    <dbReference type="NCBI Taxonomy" id="136370"/>
    <lineage>
        <taxon>Eukaryota</taxon>
        <taxon>Fungi</taxon>
        <taxon>Dikarya</taxon>
        <taxon>Ascomycota</taxon>
        <taxon>Pezizomycotina</taxon>
        <taxon>Lecanoromycetes</taxon>
        <taxon>OSLEUM clade</taxon>
        <taxon>Umbilicariomycetidae</taxon>
        <taxon>Umbilicariales</taxon>
        <taxon>Umbilicariaceae</taxon>
        <taxon>Lasallia</taxon>
    </lineage>
</organism>
<feature type="transmembrane region" description="Helical" evidence="2">
    <location>
        <begin position="154"/>
        <end position="175"/>
    </location>
</feature>
<evidence type="ECO:0000256" key="1">
    <source>
        <dbReference type="SAM" id="MobiDB-lite"/>
    </source>
</evidence>
<name>A0A5M8PX43_9LECA</name>
<feature type="transmembrane region" description="Helical" evidence="2">
    <location>
        <begin position="261"/>
        <end position="285"/>
    </location>
</feature>
<keyword evidence="2" id="KW-0472">Membrane</keyword>
<evidence type="ECO:0000313" key="4">
    <source>
        <dbReference type="Proteomes" id="UP000324767"/>
    </source>
</evidence>
<feature type="transmembrane region" description="Helical" evidence="2">
    <location>
        <begin position="42"/>
        <end position="66"/>
    </location>
</feature>
<dbReference type="PANTHER" id="PTHR42024:SF1">
    <property type="entry name" value="AMINO ACID PERMEASE_ SLC12A DOMAIN-CONTAINING PROTEIN"/>
    <property type="match status" value="1"/>
</dbReference>
<feature type="transmembrane region" description="Helical" evidence="2">
    <location>
        <begin position="119"/>
        <end position="142"/>
    </location>
</feature>
<dbReference type="AlphaFoldDB" id="A0A5M8PX43"/>
<evidence type="ECO:0000313" key="3">
    <source>
        <dbReference type="EMBL" id="KAA6413295.1"/>
    </source>
</evidence>
<comment type="caution">
    <text evidence="3">The sequence shown here is derived from an EMBL/GenBank/DDBJ whole genome shotgun (WGS) entry which is preliminary data.</text>
</comment>
<gene>
    <name evidence="3" type="ORF">FRX48_03039</name>
</gene>
<dbReference type="Proteomes" id="UP000324767">
    <property type="component" value="Unassembled WGS sequence"/>
</dbReference>
<proteinExistence type="predicted"/>
<dbReference type="PANTHER" id="PTHR42024">
    <property type="entry name" value="AMINO ACID PERMEASE_ SLC12A DOMAIN-CONTAINING PROTEIN"/>
    <property type="match status" value="1"/>
</dbReference>
<feature type="transmembrane region" description="Helical" evidence="2">
    <location>
        <begin position="72"/>
        <end position="98"/>
    </location>
</feature>
<protein>
    <submittedName>
        <fullName evidence="3">Uncharacterized protein</fullName>
    </submittedName>
</protein>
<dbReference type="EMBL" id="VXIT01000004">
    <property type="protein sequence ID" value="KAA6413295.1"/>
    <property type="molecule type" value="Genomic_DNA"/>
</dbReference>
<sequence length="303" mass="34077">MASQPVPTSTPLSSLTPSSSSPAPHQLPPLPYCLRDHKRNIAIVWTLLALDAAILPLVLFYPLWFASDLNPAYIFAVTTSVFGLISGAEWAVRTWLLWRWEGLRPLGVDGPGGRWAFDFFHWSYSIGYTIALIELIIGAAPFRPIVRLCALPAPSFILFFGLLLLTFQVYCHLGFETPFRISSLPRGVPMRPLIYTILEDVIAVDTKCGRGYREQLKKRYEASPMFRGMLKRLNLFWGLPATVLGAGIVALVWIPQVPETVAYGIGWGVPPLWIGLWVVITIWWVQSALRKEKEEWCKHGTIC</sequence>
<dbReference type="OrthoDB" id="4838853at2759"/>
<keyword evidence="2" id="KW-1133">Transmembrane helix</keyword>
<feature type="region of interest" description="Disordered" evidence="1">
    <location>
        <begin position="1"/>
        <end position="24"/>
    </location>
</feature>
<evidence type="ECO:0000256" key="2">
    <source>
        <dbReference type="SAM" id="Phobius"/>
    </source>
</evidence>
<keyword evidence="2" id="KW-0812">Transmembrane</keyword>
<reference evidence="3 4" key="1">
    <citation type="submission" date="2019-09" db="EMBL/GenBank/DDBJ databases">
        <title>The hologenome of the rock-dwelling lichen Lasallia pustulata.</title>
        <authorList>
            <person name="Greshake Tzovaras B."/>
            <person name="Segers F."/>
            <person name="Bicker A."/>
            <person name="Dal Grande F."/>
            <person name="Otte J."/>
            <person name="Hankeln T."/>
            <person name="Schmitt I."/>
            <person name="Ebersberger I."/>
        </authorList>
    </citation>
    <scope>NUCLEOTIDE SEQUENCE [LARGE SCALE GENOMIC DNA]</scope>
    <source>
        <strain evidence="3">A1-1</strain>
    </source>
</reference>
<accession>A0A5M8PX43</accession>
<feature type="transmembrane region" description="Helical" evidence="2">
    <location>
        <begin position="235"/>
        <end position="255"/>
    </location>
</feature>
<feature type="compositionally biased region" description="Low complexity" evidence="1">
    <location>
        <begin position="7"/>
        <end position="22"/>
    </location>
</feature>